<sequence length="425" mass="49161">MGFKDLHCFNKALLAKQVWRLLINPSSLLARLYRGRYHRSSTFLESVGGRNPSYGWKSIQAGKSLLKKGLQVRLGDGEDTSVWNDNWLPELPPRVVQQQGHRRKMKVKDLWKPGIREWDEDKLAALLDLEDARLAKTIRLSRYAQKDEYVWPYTVDGVYTVKSGYSTATHIIPHEDQIEPPPGSATLKHALWKTKIVPKLQHFFWKGTLEDNIRKSMSFTEIEDLSYEVTQPQEDARRGLQAAMEWLEANPEKHNTERQRHATTQWEPPPEGILKCNFDSSFSLDSDSMAVGWIVRNHTGMFMEAGWTKLPQVDSPLQAEACGFLYVVQRIWCKGWRNVWFEGDNLELTNIINQQKKSMELGNILCDINFWIQKLPLCSLGHINREINQAADVLAKAYLRSQNSCMFLSSPPVWLRKYLYFPLTL</sequence>
<accession>A0A6D2L914</accession>
<dbReference type="GO" id="GO:0003676">
    <property type="term" value="F:nucleic acid binding"/>
    <property type="evidence" value="ECO:0007669"/>
    <property type="project" value="InterPro"/>
</dbReference>
<dbReference type="PANTHER" id="PTHR47074">
    <property type="entry name" value="BNAC02G40300D PROTEIN"/>
    <property type="match status" value="1"/>
</dbReference>
<dbReference type="Pfam" id="PF13456">
    <property type="entry name" value="RVT_3"/>
    <property type="match status" value="1"/>
</dbReference>
<dbReference type="EMBL" id="CACVBM020001840">
    <property type="protein sequence ID" value="CAA7060894.1"/>
    <property type="molecule type" value="Genomic_DNA"/>
</dbReference>
<dbReference type="InterPro" id="IPR012337">
    <property type="entry name" value="RNaseH-like_sf"/>
</dbReference>
<dbReference type="Gene3D" id="3.30.420.10">
    <property type="entry name" value="Ribonuclease H-like superfamily/Ribonuclease H"/>
    <property type="match status" value="1"/>
</dbReference>
<dbReference type="PANTHER" id="PTHR47074:SF78">
    <property type="entry name" value="GB|AAF30348.1-RELATED"/>
    <property type="match status" value="1"/>
</dbReference>
<protein>
    <recommendedName>
        <fullName evidence="1">RNase H type-1 domain-containing protein</fullName>
    </recommendedName>
</protein>
<feature type="domain" description="RNase H type-1" evidence="1">
    <location>
        <begin position="277"/>
        <end position="396"/>
    </location>
</feature>
<gene>
    <name evidence="2" type="ORF">MERR_LOCUS48130</name>
</gene>
<dbReference type="SUPFAM" id="SSF53098">
    <property type="entry name" value="Ribonuclease H-like"/>
    <property type="match status" value="1"/>
</dbReference>
<dbReference type="InterPro" id="IPR002156">
    <property type="entry name" value="RNaseH_domain"/>
</dbReference>
<dbReference type="GO" id="GO:0004523">
    <property type="term" value="F:RNA-DNA hybrid ribonuclease activity"/>
    <property type="evidence" value="ECO:0007669"/>
    <property type="project" value="InterPro"/>
</dbReference>
<evidence type="ECO:0000313" key="3">
    <source>
        <dbReference type="Proteomes" id="UP000467841"/>
    </source>
</evidence>
<proteinExistence type="predicted"/>
<dbReference type="InterPro" id="IPR044730">
    <property type="entry name" value="RNase_H-like_dom_plant"/>
</dbReference>
<dbReference type="AlphaFoldDB" id="A0A6D2L914"/>
<evidence type="ECO:0000259" key="1">
    <source>
        <dbReference type="Pfam" id="PF13456"/>
    </source>
</evidence>
<dbReference type="Proteomes" id="UP000467841">
    <property type="component" value="Unassembled WGS sequence"/>
</dbReference>
<dbReference type="OrthoDB" id="1113384at2759"/>
<reference evidence="2" key="1">
    <citation type="submission" date="2020-01" db="EMBL/GenBank/DDBJ databases">
        <authorList>
            <person name="Mishra B."/>
        </authorList>
    </citation>
    <scope>NUCLEOTIDE SEQUENCE [LARGE SCALE GENOMIC DNA]</scope>
</reference>
<name>A0A6D2L914_9BRAS</name>
<organism evidence="2 3">
    <name type="scientific">Microthlaspi erraticum</name>
    <dbReference type="NCBI Taxonomy" id="1685480"/>
    <lineage>
        <taxon>Eukaryota</taxon>
        <taxon>Viridiplantae</taxon>
        <taxon>Streptophyta</taxon>
        <taxon>Embryophyta</taxon>
        <taxon>Tracheophyta</taxon>
        <taxon>Spermatophyta</taxon>
        <taxon>Magnoliopsida</taxon>
        <taxon>eudicotyledons</taxon>
        <taxon>Gunneridae</taxon>
        <taxon>Pentapetalae</taxon>
        <taxon>rosids</taxon>
        <taxon>malvids</taxon>
        <taxon>Brassicales</taxon>
        <taxon>Brassicaceae</taxon>
        <taxon>Coluteocarpeae</taxon>
        <taxon>Microthlaspi</taxon>
    </lineage>
</organism>
<evidence type="ECO:0000313" key="2">
    <source>
        <dbReference type="EMBL" id="CAA7060894.1"/>
    </source>
</evidence>
<dbReference type="InterPro" id="IPR052929">
    <property type="entry name" value="RNase_H-like_EbsB-rel"/>
</dbReference>
<comment type="caution">
    <text evidence="2">The sequence shown here is derived from an EMBL/GenBank/DDBJ whole genome shotgun (WGS) entry which is preliminary data.</text>
</comment>
<dbReference type="CDD" id="cd06222">
    <property type="entry name" value="RNase_H_like"/>
    <property type="match status" value="1"/>
</dbReference>
<dbReference type="InterPro" id="IPR036397">
    <property type="entry name" value="RNaseH_sf"/>
</dbReference>
<keyword evidence="3" id="KW-1185">Reference proteome</keyword>